<feature type="compositionally biased region" description="Basic residues" evidence="1">
    <location>
        <begin position="12"/>
        <end position="23"/>
    </location>
</feature>
<accession>A0A6C0IP71</accession>
<dbReference type="EMBL" id="MN740209">
    <property type="protein sequence ID" value="QHT93677.1"/>
    <property type="molecule type" value="Genomic_DNA"/>
</dbReference>
<sequence>MSPMKEETSGSKKTRRNIKKRKGGMPPKKTFSKKTTAQKYLSISEKTADTYPNLSNAFYDGSLDKMEAATDRIDDQLSRPHGAERHAISPIPEEREIRTISPIPYKPPKGGKKKTKKRRTRSKRHSKRKRKHQRK</sequence>
<feature type="region of interest" description="Disordered" evidence="1">
    <location>
        <begin position="1"/>
        <end position="37"/>
    </location>
</feature>
<dbReference type="AlphaFoldDB" id="A0A6C0IP71"/>
<name>A0A6C0IP71_9ZZZZ</name>
<protein>
    <submittedName>
        <fullName evidence="2">Uncharacterized protein</fullName>
    </submittedName>
</protein>
<proteinExistence type="predicted"/>
<feature type="compositionally biased region" description="Basic and acidic residues" evidence="1">
    <location>
        <begin position="70"/>
        <end position="98"/>
    </location>
</feature>
<feature type="region of interest" description="Disordered" evidence="1">
    <location>
        <begin position="70"/>
        <end position="135"/>
    </location>
</feature>
<evidence type="ECO:0000313" key="2">
    <source>
        <dbReference type="EMBL" id="QHT93677.1"/>
    </source>
</evidence>
<reference evidence="2" key="1">
    <citation type="journal article" date="2020" name="Nature">
        <title>Giant virus diversity and host interactions through global metagenomics.</title>
        <authorList>
            <person name="Schulz F."/>
            <person name="Roux S."/>
            <person name="Paez-Espino D."/>
            <person name="Jungbluth S."/>
            <person name="Walsh D.A."/>
            <person name="Denef V.J."/>
            <person name="McMahon K.D."/>
            <person name="Konstantinidis K.T."/>
            <person name="Eloe-Fadrosh E.A."/>
            <person name="Kyrpides N.C."/>
            <person name="Woyke T."/>
        </authorList>
    </citation>
    <scope>NUCLEOTIDE SEQUENCE</scope>
    <source>
        <strain evidence="2">GVMAG-M-3300024252-29</strain>
    </source>
</reference>
<organism evidence="2">
    <name type="scientific">viral metagenome</name>
    <dbReference type="NCBI Taxonomy" id="1070528"/>
    <lineage>
        <taxon>unclassified sequences</taxon>
        <taxon>metagenomes</taxon>
        <taxon>organismal metagenomes</taxon>
    </lineage>
</organism>
<evidence type="ECO:0000256" key="1">
    <source>
        <dbReference type="SAM" id="MobiDB-lite"/>
    </source>
</evidence>
<feature type="compositionally biased region" description="Basic residues" evidence="1">
    <location>
        <begin position="109"/>
        <end position="135"/>
    </location>
</feature>
<feature type="compositionally biased region" description="Basic and acidic residues" evidence="1">
    <location>
        <begin position="1"/>
        <end position="10"/>
    </location>
</feature>